<comment type="similarity">
    <text evidence="4">Belongs to the cysteine synthase/cystathionine beta-synthase family. SbnA subfamily.</text>
</comment>
<reference evidence="11 12" key="1">
    <citation type="submission" date="2024-06" db="EMBL/GenBank/DDBJ databases">
        <title>The Natural Products Discovery Center: Release of the First 8490 Sequenced Strains for Exploring Actinobacteria Biosynthetic Diversity.</title>
        <authorList>
            <person name="Kalkreuter E."/>
            <person name="Kautsar S.A."/>
            <person name="Yang D."/>
            <person name="Bader C.D."/>
            <person name="Teijaro C.N."/>
            <person name="Fluegel L."/>
            <person name="Davis C.M."/>
            <person name="Simpson J.R."/>
            <person name="Lauterbach L."/>
            <person name="Steele A.D."/>
            <person name="Gui C."/>
            <person name="Meng S."/>
            <person name="Li G."/>
            <person name="Viehrig K."/>
            <person name="Ye F."/>
            <person name="Su P."/>
            <person name="Kiefer A.F."/>
            <person name="Nichols A."/>
            <person name="Cepeda A.J."/>
            <person name="Yan W."/>
            <person name="Fan B."/>
            <person name="Jiang Y."/>
            <person name="Adhikari A."/>
            <person name="Zheng C.-J."/>
            <person name="Schuster L."/>
            <person name="Cowan T.M."/>
            <person name="Smanski M.J."/>
            <person name="Chevrette M.G."/>
            <person name="De Carvalho L.P.S."/>
            <person name="Shen B."/>
        </authorList>
    </citation>
    <scope>NUCLEOTIDE SEQUENCE [LARGE SCALE GENOMIC DNA]</scope>
    <source>
        <strain evidence="11 12">NPDC000234</strain>
    </source>
</reference>
<gene>
    <name evidence="11" type="primary">sbnA</name>
    <name evidence="11" type="ORF">ABT404_34905</name>
</gene>
<dbReference type="InterPro" id="IPR001216">
    <property type="entry name" value="P-phosphate_BS"/>
</dbReference>
<dbReference type="Gene3D" id="3.40.50.1100">
    <property type="match status" value="2"/>
</dbReference>
<evidence type="ECO:0000256" key="1">
    <source>
        <dbReference type="ARBA" id="ARBA00001933"/>
    </source>
</evidence>
<evidence type="ECO:0000259" key="10">
    <source>
        <dbReference type="Pfam" id="PF00291"/>
    </source>
</evidence>
<organism evidence="11 12">
    <name type="scientific">Streptomyces hyaluromycini</name>
    <dbReference type="NCBI Taxonomy" id="1377993"/>
    <lineage>
        <taxon>Bacteria</taxon>
        <taxon>Bacillati</taxon>
        <taxon>Actinomycetota</taxon>
        <taxon>Actinomycetes</taxon>
        <taxon>Kitasatosporales</taxon>
        <taxon>Streptomycetaceae</taxon>
        <taxon>Streptomyces</taxon>
    </lineage>
</organism>
<evidence type="ECO:0000256" key="3">
    <source>
        <dbReference type="ARBA" id="ARBA00004924"/>
    </source>
</evidence>
<dbReference type="PROSITE" id="PS00901">
    <property type="entry name" value="CYS_SYNTHASE"/>
    <property type="match status" value="1"/>
</dbReference>
<dbReference type="InterPro" id="IPR001926">
    <property type="entry name" value="TrpB-like_PALP"/>
</dbReference>
<evidence type="ECO:0000256" key="8">
    <source>
        <dbReference type="ARBA" id="ARBA00022679"/>
    </source>
</evidence>
<keyword evidence="12" id="KW-1185">Reference proteome</keyword>
<evidence type="ECO:0000256" key="7">
    <source>
        <dbReference type="ARBA" id="ARBA00016985"/>
    </source>
</evidence>
<dbReference type="EMBL" id="JBEPEK010000348">
    <property type="protein sequence ID" value="MER7184595.1"/>
    <property type="molecule type" value="Genomic_DNA"/>
</dbReference>
<dbReference type="RefSeq" id="WP_350786854.1">
    <property type="nucleotide sequence ID" value="NZ_JBEPEK010000348.1"/>
</dbReference>
<dbReference type="InterPro" id="IPR050214">
    <property type="entry name" value="Cys_Synth/Cystath_Beta-Synth"/>
</dbReference>
<name>A0ABV1X6E4_9ACTN</name>
<proteinExistence type="inferred from homology"/>
<evidence type="ECO:0000313" key="12">
    <source>
        <dbReference type="Proteomes" id="UP001474181"/>
    </source>
</evidence>
<comment type="function">
    <text evidence="2">Catalyzes the synthesis of N-((2S)-2-amino-2-carboxyethyl)-L-glutamate (ACEGA) from O-phospho-L-serine and L-glutamate. Involved in the biosynthesis of L-2,3-diaminopropionic acid (L-Dap), a precursor of staphyloferrin B and antibiotics.</text>
</comment>
<dbReference type="EC" id="2.5.1.140" evidence="6"/>
<comment type="subunit">
    <text evidence="5">Homodimer.</text>
</comment>
<evidence type="ECO:0000256" key="6">
    <source>
        <dbReference type="ARBA" id="ARBA00012331"/>
    </source>
</evidence>
<evidence type="ECO:0000256" key="2">
    <source>
        <dbReference type="ARBA" id="ARBA00004056"/>
    </source>
</evidence>
<dbReference type="PANTHER" id="PTHR10314">
    <property type="entry name" value="CYSTATHIONINE BETA-SYNTHASE"/>
    <property type="match status" value="1"/>
</dbReference>
<evidence type="ECO:0000313" key="11">
    <source>
        <dbReference type="EMBL" id="MER7184595.1"/>
    </source>
</evidence>
<evidence type="ECO:0000256" key="5">
    <source>
        <dbReference type="ARBA" id="ARBA00011738"/>
    </source>
</evidence>
<protein>
    <recommendedName>
        <fullName evidence="7">N-(2-amino-2-carboxyethyl)-L-glutamate synthase</fullName>
        <ecNumber evidence="6">2.5.1.140</ecNumber>
    </recommendedName>
</protein>
<dbReference type="InterPro" id="IPR023927">
    <property type="entry name" value="SbnA"/>
</dbReference>
<evidence type="ECO:0000256" key="4">
    <source>
        <dbReference type="ARBA" id="ARBA00008519"/>
    </source>
</evidence>
<dbReference type="Proteomes" id="UP001474181">
    <property type="component" value="Unassembled WGS sequence"/>
</dbReference>
<dbReference type="NCBIfam" id="TIGR03945">
    <property type="entry name" value="PLP_SbnA_fam"/>
    <property type="match status" value="1"/>
</dbReference>
<comment type="caution">
    <text evidence="11">The sequence shown here is derived from an EMBL/GenBank/DDBJ whole genome shotgun (WGS) entry which is preliminary data.</text>
</comment>
<feature type="domain" description="Tryptophan synthase beta chain-like PALP" evidence="10">
    <location>
        <begin position="17"/>
        <end position="295"/>
    </location>
</feature>
<keyword evidence="8" id="KW-0808">Transferase</keyword>
<dbReference type="CDD" id="cd01561">
    <property type="entry name" value="CBS_like"/>
    <property type="match status" value="1"/>
</dbReference>
<comment type="pathway">
    <text evidence="3">Siderophore biosynthesis.</text>
</comment>
<evidence type="ECO:0000256" key="9">
    <source>
        <dbReference type="ARBA" id="ARBA00022898"/>
    </source>
</evidence>
<comment type="cofactor">
    <cofactor evidence="1">
        <name>pyridoxal 5'-phosphate</name>
        <dbReference type="ChEBI" id="CHEBI:597326"/>
    </cofactor>
</comment>
<dbReference type="InterPro" id="IPR036052">
    <property type="entry name" value="TrpB-like_PALP_sf"/>
</dbReference>
<accession>A0ABV1X6E4</accession>
<sequence length="333" mass="36252">MDRLLAGRIEALGHRMPATEVKRLRHPWIDLYLKMESGNPSGSAKDRAAYWILREAVRRGEVNRDTTVVESSSGNFAISLAHFCRRLGIRFVPVIDPNVNEPVERSLRALCGRVEKVEEPDDAGGFLLTRLRRVAELVAELDDVYWPNQYANPDGAQGHFELTGRELIGQLGRIDYLFVGVGTGATIAGLSQRITDPSNGGAVVAVDVAGSVIFGGPPRRRRIPGIGSSIQPPLVRQADIAEVVTVSEWDEVLGCYQLLREHGVFAGGSTGCVYTAVNRYFAGHRGPRPVVAFLCADGGEPYRDTVYDPDWVAANITATGQLPKAPTELILPA</sequence>
<keyword evidence="9" id="KW-0663">Pyridoxal phosphate</keyword>
<dbReference type="Pfam" id="PF00291">
    <property type="entry name" value="PALP"/>
    <property type="match status" value="1"/>
</dbReference>
<dbReference type="SUPFAM" id="SSF53686">
    <property type="entry name" value="Tryptophan synthase beta subunit-like PLP-dependent enzymes"/>
    <property type="match status" value="1"/>
</dbReference>